<gene>
    <name evidence="2" type="ORF">GCM10010970_15290</name>
</gene>
<reference evidence="3" key="1">
    <citation type="journal article" date="2019" name="Int. J. Syst. Evol. Microbiol.">
        <title>The Global Catalogue of Microorganisms (GCM) 10K type strain sequencing project: providing services to taxonomists for standard genome sequencing and annotation.</title>
        <authorList>
            <consortium name="The Broad Institute Genomics Platform"/>
            <consortium name="The Broad Institute Genome Sequencing Center for Infectious Disease"/>
            <person name="Wu L."/>
            <person name="Ma J."/>
        </authorList>
    </citation>
    <scope>NUCLEOTIDE SEQUENCE [LARGE SCALE GENOMIC DNA]</scope>
    <source>
        <strain evidence="3">CGMCC 1.8859</strain>
    </source>
</reference>
<sequence length="221" mass="24168">MIPGSEFKVFVEKPELKETHYSITDADSDWRMKISADENVSMPPVSRPKPQRAVSLPIAFAGIVVFGGMLLLIATIAVKGLETDETCSRIQHRRIKVDAHVLASSLTERDVLTGSPRRPTAHCFQATVSYAYTYQDQNFTSQQIMAGNAGCRDFDGQALVRALPVGQTADAWIDPWHTDDSVLINACPAGPDHSPWTLLAVASFFAVWLVRTVVGAITPAE</sequence>
<protein>
    <recommendedName>
        <fullName evidence="4">DUF3592 domain-containing protein</fullName>
    </recommendedName>
</protein>
<keyword evidence="1" id="KW-0812">Transmembrane</keyword>
<feature type="transmembrane region" description="Helical" evidence="1">
    <location>
        <begin position="56"/>
        <end position="78"/>
    </location>
</feature>
<evidence type="ECO:0000313" key="2">
    <source>
        <dbReference type="EMBL" id="GGP20452.1"/>
    </source>
</evidence>
<accession>A0ABQ2P7R2</accession>
<proteinExistence type="predicted"/>
<comment type="caution">
    <text evidence="2">The sequence shown here is derived from an EMBL/GenBank/DDBJ whole genome shotgun (WGS) entry which is preliminary data.</text>
</comment>
<keyword evidence="1" id="KW-1133">Transmembrane helix</keyword>
<evidence type="ECO:0008006" key="4">
    <source>
        <dbReference type="Google" id="ProtNLM"/>
    </source>
</evidence>
<keyword evidence="3" id="KW-1185">Reference proteome</keyword>
<keyword evidence="1" id="KW-0472">Membrane</keyword>
<evidence type="ECO:0000313" key="3">
    <source>
        <dbReference type="Proteomes" id="UP000637267"/>
    </source>
</evidence>
<organism evidence="2 3">
    <name type="scientific">Silvimonas iriomotensis</name>
    <dbReference type="NCBI Taxonomy" id="449662"/>
    <lineage>
        <taxon>Bacteria</taxon>
        <taxon>Pseudomonadati</taxon>
        <taxon>Pseudomonadota</taxon>
        <taxon>Betaproteobacteria</taxon>
        <taxon>Neisseriales</taxon>
        <taxon>Chitinibacteraceae</taxon>
        <taxon>Silvimonas</taxon>
    </lineage>
</organism>
<dbReference type="Proteomes" id="UP000637267">
    <property type="component" value="Unassembled WGS sequence"/>
</dbReference>
<dbReference type="EMBL" id="BMLX01000002">
    <property type="protein sequence ID" value="GGP20452.1"/>
    <property type="molecule type" value="Genomic_DNA"/>
</dbReference>
<name>A0ABQ2P7R2_9NEIS</name>
<evidence type="ECO:0000256" key="1">
    <source>
        <dbReference type="SAM" id="Phobius"/>
    </source>
</evidence>